<dbReference type="GO" id="GO:0046496">
    <property type="term" value="P:nicotinamide nucleotide metabolic process"/>
    <property type="evidence" value="ECO:0007669"/>
    <property type="project" value="UniProtKB-UniRule"/>
</dbReference>
<comment type="cofactor">
    <cofactor evidence="6">
        <name>Mg(2+)</name>
        <dbReference type="ChEBI" id="CHEBI:18420"/>
    </cofactor>
</comment>
<evidence type="ECO:0000256" key="3">
    <source>
        <dbReference type="ARBA" id="ARBA00022857"/>
    </source>
</evidence>
<proteinExistence type="inferred from homology"/>
<feature type="domain" description="YjeF C-terminal" evidence="7">
    <location>
        <begin position="13"/>
        <end position="300"/>
    </location>
</feature>
<keyword evidence="2 6" id="KW-0067">ATP-binding</keyword>
<feature type="binding site" evidence="6">
    <location>
        <position position="162"/>
    </location>
    <ligand>
        <name>(6S)-NADPHX</name>
        <dbReference type="ChEBI" id="CHEBI:64076"/>
    </ligand>
</feature>
<feature type="binding site" evidence="6">
    <location>
        <position position="110"/>
    </location>
    <ligand>
        <name>(6S)-NADPHX</name>
        <dbReference type="ChEBI" id="CHEBI:64076"/>
    </ligand>
</feature>
<dbReference type="PANTHER" id="PTHR12592">
    <property type="entry name" value="ATP-DEPENDENT (S)-NAD(P)H-HYDRATE DEHYDRATASE FAMILY MEMBER"/>
    <property type="match status" value="1"/>
</dbReference>
<name>A0A0D0H7N4_9MICO</name>
<evidence type="ECO:0000256" key="4">
    <source>
        <dbReference type="ARBA" id="ARBA00023027"/>
    </source>
</evidence>
<dbReference type="Gene3D" id="3.40.1190.20">
    <property type="match status" value="1"/>
</dbReference>
<comment type="caution">
    <text evidence="8">The sequence shown here is derived from an EMBL/GenBank/DDBJ whole genome shotgun (WGS) entry which is preliminary data.</text>
</comment>
<keyword evidence="3 6" id="KW-0521">NADP</keyword>
<reference evidence="8 9" key="1">
    <citation type="submission" date="2015-01" db="EMBL/GenBank/DDBJ databases">
        <title>Draft genome sequence of Leucobacter komagatae strain VKM ST2845.</title>
        <authorList>
            <person name="Karlyshev A.V."/>
            <person name="Kudryashova E.B."/>
        </authorList>
    </citation>
    <scope>NUCLEOTIDE SEQUENCE [LARGE SCALE GENOMIC DNA]</scope>
    <source>
        <strain evidence="8 9">VKM ST2845</strain>
    </source>
</reference>
<dbReference type="EMBL" id="JXSQ01000004">
    <property type="protein sequence ID" value="KIP53220.1"/>
    <property type="molecule type" value="Genomic_DNA"/>
</dbReference>
<evidence type="ECO:0000256" key="2">
    <source>
        <dbReference type="ARBA" id="ARBA00022840"/>
    </source>
</evidence>
<dbReference type="PROSITE" id="PS01050">
    <property type="entry name" value="YJEF_C_2"/>
    <property type="match status" value="1"/>
</dbReference>
<dbReference type="InterPro" id="IPR017953">
    <property type="entry name" value="Carbohydrate_kinase_pred_CS"/>
</dbReference>
<feature type="binding site" evidence="6">
    <location>
        <position position="229"/>
    </location>
    <ligand>
        <name>(6S)-NADPHX</name>
        <dbReference type="ChEBI" id="CHEBI:64076"/>
    </ligand>
</feature>
<dbReference type="Pfam" id="PF01256">
    <property type="entry name" value="Carb_kinase"/>
    <property type="match status" value="1"/>
</dbReference>
<dbReference type="EC" id="4.2.1.136" evidence="6"/>
<gene>
    <name evidence="6" type="primary">nnrD</name>
    <name evidence="8" type="ORF">SD72_04525</name>
</gene>
<keyword evidence="4 6" id="KW-0520">NAD</keyword>
<evidence type="ECO:0000256" key="1">
    <source>
        <dbReference type="ARBA" id="ARBA00022741"/>
    </source>
</evidence>
<feature type="binding site" evidence="6">
    <location>
        <position position="48"/>
    </location>
    <ligand>
        <name>(6S)-NADPHX</name>
        <dbReference type="ChEBI" id="CHEBI:64076"/>
    </ligand>
</feature>
<comment type="subunit">
    <text evidence="6">Homotetramer.</text>
</comment>
<evidence type="ECO:0000256" key="5">
    <source>
        <dbReference type="ARBA" id="ARBA00023239"/>
    </source>
</evidence>
<dbReference type="PROSITE" id="PS51383">
    <property type="entry name" value="YJEF_C_3"/>
    <property type="match status" value="1"/>
</dbReference>
<accession>A0A0D0H7N4</accession>
<evidence type="ECO:0000313" key="8">
    <source>
        <dbReference type="EMBL" id="KIP53220.1"/>
    </source>
</evidence>
<dbReference type="InterPro" id="IPR000631">
    <property type="entry name" value="CARKD"/>
</dbReference>
<evidence type="ECO:0000259" key="7">
    <source>
        <dbReference type="PROSITE" id="PS51383"/>
    </source>
</evidence>
<dbReference type="PANTHER" id="PTHR12592:SF0">
    <property type="entry name" value="ATP-DEPENDENT (S)-NAD(P)H-HYDRATE DEHYDRATASE"/>
    <property type="match status" value="1"/>
</dbReference>
<comment type="function">
    <text evidence="6">Catalyzes the dehydration of the S-form of NAD(P)HX at the expense of ADP, which is converted to AMP. Together with NAD(P)HX epimerase, which catalyzes the epimerization of the S- and R-forms, the enzyme allows the repair of both epimers of NAD(P)HX, a damaged form of NAD(P)H that is a result of enzymatic or heat-dependent hydration.</text>
</comment>
<comment type="catalytic activity">
    <reaction evidence="6">
        <text>(6S)-NADHX + ADP = AMP + phosphate + NADH + H(+)</text>
        <dbReference type="Rhea" id="RHEA:32223"/>
        <dbReference type="ChEBI" id="CHEBI:15378"/>
        <dbReference type="ChEBI" id="CHEBI:43474"/>
        <dbReference type="ChEBI" id="CHEBI:57945"/>
        <dbReference type="ChEBI" id="CHEBI:64074"/>
        <dbReference type="ChEBI" id="CHEBI:456215"/>
        <dbReference type="ChEBI" id="CHEBI:456216"/>
        <dbReference type="EC" id="4.2.1.136"/>
    </reaction>
</comment>
<feature type="binding site" evidence="6">
    <location>
        <position position="228"/>
    </location>
    <ligand>
        <name>AMP</name>
        <dbReference type="ChEBI" id="CHEBI:456215"/>
    </ligand>
</feature>
<keyword evidence="5 6" id="KW-0456">Lyase</keyword>
<dbReference type="SUPFAM" id="SSF53613">
    <property type="entry name" value="Ribokinase-like"/>
    <property type="match status" value="1"/>
</dbReference>
<dbReference type="CDD" id="cd01171">
    <property type="entry name" value="YXKO-related"/>
    <property type="match status" value="1"/>
</dbReference>
<keyword evidence="1 6" id="KW-0547">Nucleotide-binding</keyword>
<evidence type="ECO:0000313" key="9">
    <source>
        <dbReference type="Proteomes" id="UP000032120"/>
    </source>
</evidence>
<dbReference type="GO" id="GO:0005524">
    <property type="term" value="F:ATP binding"/>
    <property type="evidence" value="ECO:0007669"/>
    <property type="project" value="UniProtKB-KW"/>
</dbReference>
<dbReference type="AlphaFoldDB" id="A0A0D0H7N4"/>
<dbReference type="Proteomes" id="UP000032120">
    <property type="component" value="Unassembled WGS sequence"/>
</dbReference>
<comment type="similarity">
    <text evidence="6">Belongs to the NnrD/CARKD family.</text>
</comment>
<dbReference type="GO" id="GO:0052855">
    <property type="term" value="F:ADP-dependent NAD(P)H-hydrate dehydratase activity"/>
    <property type="evidence" value="ECO:0007669"/>
    <property type="project" value="UniProtKB-UniRule"/>
</dbReference>
<dbReference type="GO" id="GO:0110051">
    <property type="term" value="P:metabolite repair"/>
    <property type="evidence" value="ECO:0007669"/>
    <property type="project" value="TreeGrafter"/>
</dbReference>
<feature type="binding site" evidence="6">
    <location>
        <begin position="199"/>
        <end position="203"/>
    </location>
    <ligand>
        <name>AMP</name>
        <dbReference type="ChEBI" id="CHEBI:456215"/>
    </ligand>
</feature>
<keyword evidence="9" id="KW-1185">Reference proteome</keyword>
<dbReference type="InterPro" id="IPR029056">
    <property type="entry name" value="Ribokinase-like"/>
</dbReference>
<organism evidence="8 9">
    <name type="scientific">Leucobacter komagatae</name>
    <dbReference type="NCBI Taxonomy" id="55969"/>
    <lineage>
        <taxon>Bacteria</taxon>
        <taxon>Bacillati</taxon>
        <taxon>Actinomycetota</taxon>
        <taxon>Actinomycetes</taxon>
        <taxon>Micrococcales</taxon>
        <taxon>Microbacteriaceae</taxon>
        <taxon>Leucobacter</taxon>
    </lineage>
</organism>
<dbReference type="HAMAP" id="MF_01965">
    <property type="entry name" value="NADHX_dehydratase"/>
    <property type="match status" value="1"/>
</dbReference>
<comment type="catalytic activity">
    <reaction evidence="6">
        <text>(6S)-NADPHX + ADP = AMP + phosphate + NADPH + H(+)</text>
        <dbReference type="Rhea" id="RHEA:32235"/>
        <dbReference type="ChEBI" id="CHEBI:15378"/>
        <dbReference type="ChEBI" id="CHEBI:43474"/>
        <dbReference type="ChEBI" id="CHEBI:57783"/>
        <dbReference type="ChEBI" id="CHEBI:64076"/>
        <dbReference type="ChEBI" id="CHEBI:456215"/>
        <dbReference type="ChEBI" id="CHEBI:456216"/>
        <dbReference type="EC" id="4.2.1.136"/>
    </reaction>
</comment>
<sequence>MPHTQAHAQKTWTATDAAAFLSPPEESDHKYSRGVLALRTGSTSYPGAAVLGAEAAWRTGLGLVQFVPQLGDSVSPHGLPTPAAAVIAARPETVVTAAPERADAWLIGSGTDPRSRTPAETAALTALLSGDAPVVVDAGALTLLASRAGGSTTHAPAIMTPHTGEFRALWEELKLRQPATAAAATIELARQLQTTVTLKGAVTLIASPEGLLLSAGPATPWLATAGTGDVLAGIMGALTATHAATVRTSPSLLAKLGATAAVLHDVAARIATRETAKGGSARPITAGDVARAIPAAVALVRSLTD</sequence>
<evidence type="ECO:0000256" key="6">
    <source>
        <dbReference type="HAMAP-Rule" id="MF_01965"/>
    </source>
</evidence>
<protein>
    <recommendedName>
        <fullName evidence="6">ADP-dependent (S)-NAD(P)H-hydrate dehydratase</fullName>
        <ecNumber evidence="6">4.2.1.136</ecNumber>
    </recommendedName>
    <alternativeName>
        <fullName evidence="6">ADP-dependent NAD(P)HX dehydratase</fullName>
    </alternativeName>
</protein>
<dbReference type="GO" id="GO:0052856">
    <property type="term" value="F:NAD(P)HX epimerase activity"/>
    <property type="evidence" value="ECO:0007669"/>
    <property type="project" value="TreeGrafter"/>
</dbReference>